<reference evidence="9 10" key="1">
    <citation type="submission" date="2018-05" db="EMBL/GenBank/DDBJ databases">
        <title>Complete genome sequence of Arcticibacterium luteifluviistationis SM1504T, a cytophagaceae bacterium isolated from Arctic surface seawater.</title>
        <authorList>
            <person name="Li Y."/>
            <person name="Qin Q.-L."/>
        </authorList>
    </citation>
    <scope>NUCLEOTIDE SEQUENCE [LARGE SCALE GENOMIC DNA]</scope>
    <source>
        <strain evidence="9 10">SM1504</strain>
    </source>
</reference>
<proteinExistence type="inferred from homology"/>
<gene>
    <name evidence="9" type="ORF">DJ013_12770</name>
</gene>
<feature type="transmembrane region" description="Helical" evidence="7">
    <location>
        <begin position="173"/>
        <end position="190"/>
    </location>
</feature>
<protein>
    <recommendedName>
        <fullName evidence="8">Glycine transporter domain-containing protein</fullName>
    </recommendedName>
</protein>
<organism evidence="9 10">
    <name type="scientific">Arcticibacterium luteifluviistationis</name>
    <dbReference type="NCBI Taxonomy" id="1784714"/>
    <lineage>
        <taxon>Bacteria</taxon>
        <taxon>Pseudomonadati</taxon>
        <taxon>Bacteroidota</taxon>
        <taxon>Cytophagia</taxon>
        <taxon>Cytophagales</taxon>
        <taxon>Leadbetterellaceae</taxon>
        <taxon>Arcticibacterium</taxon>
    </lineage>
</organism>
<dbReference type="AlphaFoldDB" id="A0A2Z4GCG9"/>
<dbReference type="Pfam" id="PF03458">
    <property type="entry name" value="Gly_transporter"/>
    <property type="match status" value="2"/>
</dbReference>
<comment type="subcellular location">
    <subcellularLocation>
        <location evidence="1">Cell membrane</location>
        <topology evidence="1">Multi-pass membrane protein</topology>
    </subcellularLocation>
</comment>
<feature type="transmembrane region" description="Helical" evidence="7">
    <location>
        <begin position="92"/>
        <end position="114"/>
    </location>
</feature>
<evidence type="ECO:0000256" key="5">
    <source>
        <dbReference type="ARBA" id="ARBA00022989"/>
    </source>
</evidence>
<dbReference type="EMBL" id="CP029480">
    <property type="protein sequence ID" value="AWV98992.1"/>
    <property type="molecule type" value="Genomic_DNA"/>
</dbReference>
<evidence type="ECO:0000313" key="10">
    <source>
        <dbReference type="Proteomes" id="UP000249873"/>
    </source>
</evidence>
<dbReference type="RefSeq" id="WP_111372185.1">
    <property type="nucleotide sequence ID" value="NZ_CP029480.1"/>
</dbReference>
<feature type="transmembrane region" description="Helical" evidence="7">
    <location>
        <begin position="6"/>
        <end position="24"/>
    </location>
</feature>
<dbReference type="PANTHER" id="PTHR30506">
    <property type="entry name" value="INNER MEMBRANE PROTEIN"/>
    <property type="match status" value="1"/>
</dbReference>
<evidence type="ECO:0000256" key="1">
    <source>
        <dbReference type="ARBA" id="ARBA00004651"/>
    </source>
</evidence>
<evidence type="ECO:0000256" key="2">
    <source>
        <dbReference type="ARBA" id="ARBA00008193"/>
    </source>
</evidence>
<feature type="domain" description="Glycine transporter" evidence="8">
    <location>
        <begin position="6"/>
        <end position="80"/>
    </location>
</feature>
<feature type="transmembrane region" description="Helical" evidence="7">
    <location>
        <begin position="120"/>
        <end position="137"/>
    </location>
</feature>
<evidence type="ECO:0000259" key="8">
    <source>
        <dbReference type="Pfam" id="PF03458"/>
    </source>
</evidence>
<accession>A0A2Z4GCG9</accession>
<feature type="domain" description="Glycine transporter" evidence="8">
    <location>
        <begin position="92"/>
        <end position="165"/>
    </location>
</feature>
<dbReference type="GO" id="GO:0005886">
    <property type="term" value="C:plasma membrane"/>
    <property type="evidence" value="ECO:0007669"/>
    <property type="project" value="UniProtKB-SubCell"/>
</dbReference>
<evidence type="ECO:0000256" key="6">
    <source>
        <dbReference type="ARBA" id="ARBA00023136"/>
    </source>
</evidence>
<keyword evidence="5 7" id="KW-1133">Transmembrane helix</keyword>
<evidence type="ECO:0000313" key="9">
    <source>
        <dbReference type="EMBL" id="AWV98992.1"/>
    </source>
</evidence>
<comment type="similarity">
    <text evidence="2">Belongs to the UPF0126 family.</text>
</comment>
<dbReference type="KEGG" id="als:DJ013_12770"/>
<keyword evidence="3" id="KW-1003">Cell membrane</keyword>
<dbReference type="OrthoDB" id="9791874at2"/>
<evidence type="ECO:0000256" key="3">
    <source>
        <dbReference type="ARBA" id="ARBA00022475"/>
    </source>
</evidence>
<keyword evidence="4 7" id="KW-0812">Transmembrane</keyword>
<feature type="transmembrane region" description="Helical" evidence="7">
    <location>
        <begin position="149"/>
        <end position="167"/>
    </location>
</feature>
<sequence>MTWIYFLDLFGTSVFAISGVLMAIEKRFDLVGTLIIGFVTAVGGGTLRDLLIGRSPVGWLNDRNYILAIFIGYAIAYIFYKRVLRLKKGMFLFDTLGIGVFTIIGLKIAAEYNLRVETCIMMGVISACFGGVIRDVLTNEIPLIFRKEIYAAACFLGAVIYVIMQKFCPIENVNVMVSMAIVFIVRYLSFKNGWTLNLKKFDDVNGFGNGDK</sequence>
<feature type="transmembrane region" description="Helical" evidence="7">
    <location>
        <begin position="63"/>
        <end position="80"/>
    </location>
</feature>
<evidence type="ECO:0000256" key="7">
    <source>
        <dbReference type="SAM" id="Phobius"/>
    </source>
</evidence>
<keyword evidence="6 7" id="KW-0472">Membrane</keyword>
<keyword evidence="10" id="KW-1185">Reference proteome</keyword>
<dbReference type="PANTHER" id="PTHR30506:SF3">
    <property type="entry name" value="UPF0126 INNER MEMBRANE PROTEIN YADS-RELATED"/>
    <property type="match status" value="1"/>
</dbReference>
<dbReference type="InterPro" id="IPR005115">
    <property type="entry name" value="Gly_transporter"/>
</dbReference>
<name>A0A2Z4GCG9_9BACT</name>
<dbReference type="Proteomes" id="UP000249873">
    <property type="component" value="Chromosome"/>
</dbReference>
<feature type="transmembrane region" description="Helical" evidence="7">
    <location>
        <begin position="31"/>
        <end position="51"/>
    </location>
</feature>
<evidence type="ECO:0000256" key="4">
    <source>
        <dbReference type="ARBA" id="ARBA00022692"/>
    </source>
</evidence>